<sequence>MRLAPFFLGTALAMTGQAQAASYYLDQTNLEQAPFTDGPRYLAVTSVASGNDIQFTVDVRNGPGQPFESIEGSNFGIQQFGFNLANDNGASLEADSFTGLPAGWNVDFNRTLNGFGRFDVVLSGTGSARQAPLTFNISDIVGDTPASYHAPSGGAGAVQGNAWYAAHVAGFTGPEQITSGFFGGGSGPGTAPAPVPIPGAVWLFGSAVVGLGLVARRSRRV</sequence>
<keyword evidence="4" id="KW-1185">Reference proteome</keyword>
<dbReference type="EMBL" id="AP017928">
    <property type="protein sequence ID" value="BBA34386.1"/>
    <property type="molecule type" value="Genomic_DNA"/>
</dbReference>
<evidence type="ECO:0000313" key="4">
    <source>
        <dbReference type="Proteomes" id="UP000266313"/>
    </source>
</evidence>
<dbReference type="Proteomes" id="UP000266313">
    <property type="component" value="Chromosome"/>
</dbReference>
<protein>
    <submittedName>
        <fullName evidence="3">Uncharacterized protein</fullName>
    </submittedName>
</protein>
<evidence type="ECO:0000256" key="1">
    <source>
        <dbReference type="SAM" id="Phobius"/>
    </source>
</evidence>
<evidence type="ECO:0000256" key="2">
    <source>
        <dbReference type="SAM" id="SignalP"/>
    </source>
</evidence>
<keyword evidence="1" id="KW-1133">Transmembrane helix</keyword>
<reference evidence="3 4" key="1">
    <citation type="submission" date="2016-12" db="EMBL/GenBank/DDBJ databases">
        <title>Genome sequencing of Methylocaldum marinum.</title>
        <authorList>
            <person name="Takeuchi M."/>
            <person name="Kamagata Y."/>
            <person name="Hiraoka S."/>
            <person name="Oshima K."/>
            <person name="Hattori M."/>
            <person name="Iwasaki W."/>
        </authorList>
    </citation>
    <scope>NUCLEOTIDE SEQUENCE [LARGE SCALE GENOMIC DNA]</scope>
    <source>
        <strain evidence="3 4">S8</strain>
    </source>
</reference>
<dbReference type="KEGG" id="mmai:sS8_2434"/>
<dbReference type="OrthoDB" id="5567777at2"/>
<organism evidence="3 4">
    <name type="scientific">Methylocaldum marinum</name>
    <dbReference type="NCBI Taxonomy" id="1432792"/>
    <lineage>
        <taxon>Bacteria</taxon>
        <taxon>Pseudomonadati</taxon>
        <taxon>Pseudomonadota</taxon>
        <taxon>Gammaproteobacteria</taxon>
        <taxon>Methylococcales</taxon>
        <taxon>Methylococcaceae</taxon>
        <taxon>Methylocaldum</taxon>
    </lineage>
</organism>
<feature type="transmembrane region" description="Helical" evidence="1">
    <location>
        <begin position="195"/>
        <end position="215"/>
    </location>
</feature>
<accession>A0A250KS60</accession>
<evidence type="ECO:0000313" key="3">
    <source>
        <dbReference type="EMBL" id="BBA34386.1"/>
    </source>
</evidence>
<dbReference type="AlphaFoldDB" id="A0A250KS60"/>
<gene>
    <name evidence="3" type="ORF">sS8_2434</name>
</gene>
<name>A0A250KS60_9GAMM</name>
<feature type="signal peptide" evidence="2">
    <location>
        <begin position="1"/>
        <end position="20"/>
    </location>
</feature>
<feature type="chain" id="PRO_5012242103" evidence="2">
    <location>
        <begin position="21"/>
        <end position="221"/>
    </location>
</feature>
<keyword evidence="1" id="KW-0472">Membrane</keyword>
<keyword evidence="1" id="KW-0812">Transmembrane</keyword>
<dbReference type="RefSeq" id="WP_145986509.1">
    <property type="nucleotide sequence ID" value="NZ_AP017928.1"/>
</dbReference>
<proteinExistence type="predicted"/>
<keyword evidence="2" id="KW-0732">Signal</keyword>